<gene>
    <name evidence="10" type="ORF">FSCOSCO3_A030240</name>
</gene>
<keyword evidence="8" id="KW-1133">Transmembrane helix</keyword>
<dbReference type="SMART" id="SM00409">
    <property type="entry name" value="IG"/>
    <property type="match status" value="1"/>
</dbReference>
<keyword evidence="8" id="KW-0812">Transmembrane</keyword>
<feature type="domain" description="Ig-like" evidence="9">
    <location>
        <begin position="16"/>
        <end position="114"/>
    </location>
</feature>
<evidence type="ECO:0000256" key="8">
    <source>
        <dbReference type="SAM" id="Phobius"/>
    </source>
</evidence>
<dbReference type="Proteomes" id="UP001314229">
    <property type="component" value="Unassembled WGS sequence"/>
</dbReference>
<evidence type="ECO:0000259" key="9">
    <source>
        <dbReference type="PROSITE" id="PS50835"/>
    </source>
</evidence>
<comment type="caution">
    <text evidence="10">The sequence shown here is derived from an EMBL/GenBank/DDBJ whole genome shotgun (WGS) entry which is preliminary data.</text>
</comment>
<evidence type="ECO:0000313" key="11">
    <source>
        <dbReference type="Proteomes" id="UP001314229"/>
    </source>
</evidence>
<dbReference type="InterPro" id="IPR052051">
    <property type="entry name" value="TCR_complex_component"/>
</dbReference>
<dbReference type="GO" id="GO:0002376">
    <property type="term" value="P:immune system process"/>
    <property type="evidence" value="ECO:0007669"/>
    <property type="project" value="UniProtKB-KW"/>
</dbReference>
<proteinExistence type="predicted"/>
<dbReference type="AlphaFoldDB" id="A0AAV1NZA5"/>
<accession>A0AAV1NZA5</accession>
<reference evidence="10 11" key="1">
    <citation type="submission" date="2024-01" db="EMBL/GenBank/DDBJ databases">
        <authorList>
            <person name="Alioto T."/>
            <person name="Alioto T."/>
            <person name="Gomez Garrido J."/>
        </authorList>
    </citation>
    <scope>NUCLEOTIDE SEQUENCE [LARGE SCALE GENOMIC DNA]</scope>
</reference>
<evidence type="ECO:0000256" key="3">
    <source>
        <dbReference type="ARBA" id="ARBA00022729"/>
    </source>
</evidence>
<dbReference type="Pfam" id="PF07686">
    <property type="entry name" value="V-set"/>
    <property type="match status" value="1"/>
</dbReference>
<keyword evidence="5 8" id="KW-0472">Membrane</keyword>
<keyword evidence="4" id="KW-0391">Immunity</keyword>
<dbReference type="GO" id="GO:0009617">
    <property type="term" value="P:response to bacterium"/>
    <property type="evidence" value="ECO:0007669"/>
    <property type="project" value="TreeGrafter"/>
</dbReference>
<protein>
    <submittedName>
        <fullName evidence="10">Signal-regulatory protein beta-2-like isoform X2</fullName>
    </submittedName>
</protein>
<dbReference type="SUPFAM" id="SSF48726">
    <property type="entry name" value="Immunoglobulin"/>
    <property type="match status" value="1"/>
</dbReference>
<keyword evidence="7" id="KW-0325">Glycoprotein</keyword>
<keyword evidence="6" id="KW-1015">Disulfide bond</keyword>
<evidence type="ECO:0000256" key="7">
    <source>
        <dbReference type="ARBA" id="ARBA00023180"/>
    </source>
</evidence>
<comment type="subcellular location">
    <subcellularLocation>
        <location evidence="1">Cell membrane</location>
    </subcellularLocation>
</comment>
<keyword evidence="11" id="KW-1185">Reference proteome</keyword>
<evidence type="ECO:0000313" key="10">
    <source>
        <dbReference type="EMBL" id="CAK6964722.1"/>
    </source>
</evidence>
<evidence type="ECO:0000256" key="2">
    <source>
        <dbReference type="ARBA" id="ARBA00022475"/>
    </source>
</evidence>
<dbReference type="PANTHER" id="PTHR19433">
    <property type="entry name" value="T-CELL RECEPTOR ALPHA CHAIN V REGION-RELATED"/>
    <property type="match status" value="1"/>
</dbReference>
<feature type="transmembrane region" description="Helical" evidence="8">
    <location>
        <begin position="141"/>
        <end position="162"/>
    </location>
</feature>
<dbReference type="Gene3D" id="2.60.40.10">
    <property type="entry name" value="Immunoglobulins"/>
    <property type="match status" value="1"/>
</dbReference>
<dbReference type="PROSITE" id="PS50835">
    <property type="entry name" value="IG_LIKE"/>
    <property type="match status" value="1"/>
</dbReference>
<evidence type="ECO:0000256" key="1">
    <source>
        <dbReference type="ARBA" id="ARBA00004236"/>
    </source>
</evidence>
<dbReference type="GO" id="GO:0005886">
    <property type="term" value="C:plasma membrane"/>
    <property type="evidence" value="ECO:0007669"/>
    <property type="project" value="UniProtKB-SubCell"/>
</dbReference>
<organism evidence="10 11">
    <name type="scientific">Scomber scombrus</name>
    <name type="common">Atlantic mackerel</name>
    <name type="synonym">Scomber vernalis</name>
    <dbReference type="NCBI Taxonomy" id="13677"/>
    <lineage>
        <taxon>Eukaryota</taxon>
        <taxon>Metazoa</taxon>
        <taxon>Chordata</taxon>
        <taxon>Craniata</taxon>
        <taxon>Vertebrata</taxon>
        <taxon>Euteleostomi</taxon>
        <taxon>Actinopterygii</taxon>
        <taxon>Neopterygii</taxon>
        <taxon>Teleostei</taxon>
        <taxon>Neoteleostei</taxon>
        <taxon>Acanthomorphata</taxon>
        <taxon>Pelagiaria</taxon>
        <taxon>Scombriformes</taxon>
        <taxon>Scombridae</taxon>
        <taxon>Scomber</taxon>
    </lineage>
</organism>
<keyword evidence="3" id="KW-0732">Signal</keyword>
<keyword evidence="2" id="KW-1003">Cell membrane</keyword>
<evidence type="ECO:0000256" key="6">
    <source>
        <dbReference type="ARBA" id="ARBA00023157"/>
    </source>
</evidence>
<evidence type="ECO:0000256" key="5">
    <source>
        <dbReference type="ARBA" id="ARBA00023136"/>
    </source>
</evidence>
<dbReference type="InterPro" id="IPR003599">
    <property type="entry name" value="Ig_sub"/>
</dbReference>
<sequence length="235" mass="25857">MTISKYYSPDSPGAIPDITAVIQDFPSDPVRPGDSVTLQCSVFSDTDNKTCLEEPRVHWFRAGSDESHPSVIYTHGNGADECEKSPEIRSSQKCIYSFSKKVSFSDAGTYYCAVAICGEILFGNGTKLDIEEANMRSFGDYTVFLLCVALALSQIVIASLIYTIKKQKLDFFNAVPALQTNTETTAANQLNDQRDEDSLVYSVPNFTKGKAGRKGRRRTNADEGESIYADVRVLA</sequence>
<dbReference type="InterPro" id="IPR013106">
    <property type="entry name" value="Ig_V-set"/>
</dbReference>
<dbReference type="CDD" id="cd00099">
    <property type="entry name" value="IgV"/>
    <property type="match status" value="1"/>
</dbReference>
<dbReference type="InterPro" id="IPR007110">
    <property type="entry name" value="Ig-like_dom"/>
</dbReference>
<evidence type="ECO:0000256" key="4">
    <source>
        <dbReference type="ARBA" id="ARBA00022859"/>
    </source>
</evidence>
<dbReference type="PANTHER" id="PTHR19433:SF133">
    <property type="entry name" value="IMMUNE-TYPE RECEPTOR 5 PRECURSOR-RELATED"/>
    <property type="match status" value="1"/>
</dbReference>
<dbReference type="EMBL" id="CAWUFR010000075">
    <property type="protein sequence ID" value="CAK6964722.1"/>
    <property type="molecule type" value="Genomic_DNA"/>
</dbReference>
<name>A0AAV1NZA5_SCOSC</name>
<dbReference type="InterPro" id="IPR036179">
    <property type="entry name" value="Ig-like_dom_sf"/>
</dbReference>
<dbReference type="InterPro" id="IPR013783">
    <property type="entry name" value="Ig-like_fold"/>
</dbReference>